<dbReference type="Pfam" id="PF17919">
    <property type="entry name" value="RT_RNaseH_2"/>
    <property type="match status" value="1"/>
</dbReference>
<dbReference type="CDD" id="cd09274">
    <property type="entry name" value="RNase_HI_RT_Ty3"/>
    <property type="match status" value="1"/>
</dbReference>
<dbReference type="InterPro" id="IPR041577">
    <property type="entry name" value="RT_RNaseH_2"/>
</dbReference>
<evidence type="ECO:0000313" key="3">
    <source>
        <dbReference type="Proteomes" id="UP000735302"/>
    </source>
</evidence>
<accession>A0AAV3Z7U7</accession>
<evidence type="ECO:0000259" key="1">
    <source>
        <dbReference type="Pfam" id="PF17919"/>
    </source>
</evidence>
<dbReference type="EMBL" id="BLXT01002496">
    <property type="protein sequence ID" value="GFN95390.1"/>
    <property type="molecule type" value="Genomic_DNA"/>
</dbReference>
<dbReference type="InterPro" id="IPR043502">
    <property type="entry name" value="DNA/RNA_pol_sf"/>
</dbReference>
<organism evidence="2 3">
    <name type="scientific">Plakobranchus ocellatus</name>
    <dbReference type="NCBI Taxonomy" id="259542"/>
    <lineage>
        <taxon>Eukaryota</taxon>
        <taxon>Metazoa</taxon>
        <taxon>Spiralia</taxon>
        <taxon>Lophotrochozoa</taxon>
        <taxon>Mollusca</taxon>
        <taxon>Gastropoda</taxon>
        <taxon>Heterobranchia</taxon>
        <taxon>Euthyneura</taxon>
        <taxon>Panpulmonata</taxon>
        <taxon>Sacoglossa</taxon>
        <taxon>Placobranchoidea</taxon>
        <taxon>Plakobranchidae</taxon>
        <taxon>Plakobranchus</taxon>
    </lineage>
</organism>
<dbReference type="PANTHER" id="PTHR34072">
    <property type="entry name" value="ENZYMATIC POLYPROTEIN-RELATED"/>
    <property type="match status" value="1"/>
</dbReference>
<feature type="domain" description="Reverse transcriptase/retrotransposon-derived protein RNase H-like" evidence="1">
    <location>
        <begin position="2"/>
        <end position="97"/>
    </location>
</feature>
<keyword evidence="3" id="KW-1185">Reference proteome</keyword>
<dbReference type="AlphaFoldDB" id="A0AAV3Z7U7"/>
<reference evidence="2 3" key="1">
    <citation type="journal article" date="2021" name="Elife">
        <title>Chloroplast acquisition without the gene transfer in kleptoplastic sea slugs, Plakobranchus ocellatus.</title>
        <authorList>
            <person name="Maeda T."/>
            <person name="Takahashi S."/>
            <person name="Yoshida T."/>
            <person name="Shimamura S."/>
            <person name="Takaki Y."/>
            <person name="Nagai Y."/>
            <person name="Toyoda A."/>
            <person name="Suzuki Y."/>
            <person name="Arimoto A."/>
            <person name="Ishii H."/>
            <person name="Satoh N."/>
            <person name="Nishiyama T."/>
            <person name="Hasebe M."/>
            <person name="Maruyama T."/>
            <person name="Minagawa J."/>
            <person name="Obokata J."/>
            <person name="Shigenobu S."/>
        </authorList>
    </citation>
    <scope>NUCLEOTIDE SEQUENCE [LARGE SCALE GENOMIC DNA]</scope>
</reference>
<dbReference type="PANTHER" id="PTHR34072:SF49">
    <property type="entry name" value="RIBONUCLEASE H"/>
    <property type="match status" value="1"/>
</dbReference>
<evidence type="ECO:0000313" key="2">
    <source>
        <dbReference type="EMBL" id="GFN95390.1"/>
    </source>
</evidence>
<dbReference type="Proteomes" id="UP000735302">
    <property type="component" value="Unassembled WGS sequence"/>
</dbReference>
<gene>
    <name evidence="2" type="ORF">PoB_002189600</name>
</gene>
<dbReference type="Gene3D" id="3.10.20.370">
    <property type="match status" value="1"/>
</dbReference>
<protein>
    <submittedName>
        <fullName evidence="2">Pol polyprotein</fullName>
    </submittedName>
</protein>
<sequence>MAFNNLKSALTTAPVLGYADFSLPFQLEVDASFEGLGAILKQEQPQGRKVIAYASRSLRPNERNMNNYSSFKLELLGLKWAVTEKFRGYLLGAECTVVADNNPLNHLQTAKLGAIEQRWAAELALINLTIKYRLGKQNANAYALSRQPVHVPIEPGDTDVACCGV</sequence>
<dbReference type="FunFam" id="3.10.20.370:FF:000001">
    <property type="entry name" value="Retrovirus-related Pol polyprotein from transposon 17.6-like protein"/>
    <property type="match status" value="1"/>
</dbReference>
<dbReference type="SUPFAM" id="SSF56672">
    <property type="entry name" value="DNA/RNA polymerases"/>
    <property type="match status" value="1"/>
</dbReference>
<comment type="caution">
    <text evidence="2">The sequence shown here is derived from an EMBL/GenBank/DDBJ whole genome shotgun (WGS) entry which is preliminary data.</text>
</comment>
<name>A0AAV3Z7U7_9GAST</name>
<proteinExistence type="predicted"/>